<dbReference type="Gene3D" id="3.40.50.300">
    <property type="entry name" value="P-loop containing nucleotide triphosphate hydrolases"/>
    <property type="match status" value="2"/>
</dbReference>
<dbReference type="SUPFAM" id="SSF52540">
    <property type="entry name" value="P-loop containing nucleoside triphosphate hydrolases"/>
    <property type="match status" value="1"/>
</dbReference>
<dbReference type="PANTHER" id="PTHR10887:SF495">
    <property type="entry name" value="HELICASE SENATAXIN ISOFORM X1-RELATED"/>
    <property type="match status" value="1"/>
</dbReference>
<dbReference type="InterPro" id="IPR047187">
    <property type="entry name" value="SF1_C_Upf1"/>
</dbReference>
<proteinExistence type="predicted"/>
<evidence type="ECO:0000259" key="2">
    <source>
        <dbReference type="Pfam" id="PF13087"/>
    </source>
</evidence>
<evidence type="ECO:0000259" key="1">
    <source>
        <dbReference type="Pfam" id="PF13086"/>
    </source>
</evidence>
<dbReference type="GO" id="GO:0004386">
    <property type="term" value="F:helicase activity"/>
    <property type="evidence" value="ECO:0007669"/>
    <property type="project" value="InterPro"/>
</dbReference>
<dbReference type="InterPro" id="IPR041679">
    <property type="entry name" value="DNA2/NAM7-like_C"/>
</dbReference>
<dbReference type="Pfam" id="PF13086">
    <property type="entry name" value="AAA_11"/>
    <property type="match status" value="2"/>
</dbReference>
<dbReference type="AlphaFoldDB" id="A0A212J560"/>
<sequence length="1119" mass="129721">MSGFIQSDYLSEIQQIDSSDLSLRNKYIRLKRILERGCKDITAGESLQFPSLFSRLVFIGQKYELPKSLEWQLQNIRIKASYLLRNDKNLVSPDQYQQAKEGLENFLLYIEGEKQDFNYVEDTVFDYEPVSHDLSNRIRVQVLEIDAENELLICQSESLIGESLKVRYNVSPINNIFNETIERLWIGAQLNLIDVKADDAGVYIPKMFVLEPDYLIDASAMAECFQSYGSSYLHYFRRKFEPNANTHYILLGNLANFFLDELIYAEDADNLAFEEVFMKSFRSMPFEYAACKEISDNGAFKEFMAKARSQFENIKRVVLNDMPANGFDASSCTLEPSFFCEKYGFQGRLDLLQLSNDETGIDRIIELKSGKPPYPREDVTKIAPNHETQTAIYRLMIQSVFGKDARHIYPTILYSSAENSGENIRFSAIYQQLEKDIINVRNLIVATEHDLYIGGAEYVEKMFRNLFNLDNYGRVPQFFIDKLAELEKVIDKATPLERAYFYRYINFITRELYLQKTGDEGYNTSMSVSALWNTSFEERQDSLELIANLEIEDIDDSGRDMIIRFRRDKDDCVNFREGEICILYPRQKSGESVLTNQILKGTVVEISSYHVVLRFRYKQRNRNFFSRYRYWAVEHDKLDHSYNAMYKSLYAFLSAPNDKKELLLGLREPLSSTLYKLTTDATKEAKQKNIIDKALAAEDYFLIVGPPGTGKTSIFARQLIERFSAGKDTNILVMAYTNRAVDELCASICQAFGKSEDECDRYIRIGAELSCGEGYRHRLLQNISHQADSRKELIQTIDRTRIFVGTLASITGKPELFDLKKFNVAIIDEASQILESQIIGLLPLFDKFIMIGDHKQLSTITLQDENKSKVEESVLNDIELSDCRESLFERLFHVCQKQGWTHAYDTLTYHGRMHEDIASLVNTSFYDNMLHVATDRQYQPLIYQTYDRSDKLQSLIATKRTAFIPVRQTDNTNNSDKLNKQEADVVISLIKAILEIYRLNNMAFDTRKTIGIITPYRNQIALIKQKLEETEIPELNDIMVDTVERYQGSQRDIIILSFCFNKPYQLRFFSNLNRERTVDRKLNVALTRAREQLFMIGNDYILNQNPIYREIVNKSVINP</sequence>
<dbReference type="InterPro" id="IPR045055">
    <property type="entry name" value="DNA2/NAM7-like"/>
</dbReference>
<name>A0A212J560_9BACT</name>
<dbReference type="Gene3D" id="3.90.320.10">
    <property type="match status" value="1"/>
</dbReference>
<dbReference type="InterPro" id="IPR027417">
    <property type="entry name" value="P-loop_NTPase"/>
</dbReference>
<feature type="domain" description="DNA2/NAM7 helicase-like C-terminal" evidence="2">
    <location>
        <begin position="885"/>
        <end position="1099"/>
    </location>
</feature>
<dbReference type="InterPro" id="IPR041677">
    <property type="entry name" value="DNA2/NAM7_AAA_11"/>
</dbReference>
<dbReference type="Pfam" id="PF13087">
    <property type="entry name" value="AAA_12"/>
    <property type="match status" value="1"/>
</dbReference>
<feature type="domain" description="DNA2/NAM7 helicase helicase" evidence="1">
    <location>
        <begin position="685"/>
        <end position="769"/>
    </location>
</feature>
<dbReference type="InterPro" id="IPR011604">
    <property type="entry name" value="PDDEXK-like_dom_sf"/>
</dbReference>
<evidence type="ECO:0000313" key="3">
    <source>
        <dbReference type="EMBL" id="SBV94602.1"/>
    </source>
</evidence>
<dbReference type="RefSeq" id="WP_296939030.1">
    <property type="nucleotide sequence ID" value="NZ_LT599032.1"/>
</dbReference>
<dbReference type="PANTHER" id="PTHR10887">
    <property type="entry name" value="DNA2/NAM7 HELICASE FAMILY"/>
    <property type="match status" value="1"/>
</dbReference>
<gene>
    <name evidence="3" type="ORF">KL86DYS1_11177</name>
</gene>
<dbReference type="CDD" id="cd18808">
    <property type="entry name" value="SF1_C_Upf1"/>
    <property type="match status" value="1"/>
</dbReference>
<evidence type="ECO:0008006" key="4">
    <source>
        <dbReference type="Google" id="ProtNLM"/>
    </source>
</evidence>
<reference evidence="3" key="1">
    <citation type="submission" date="2016-04" db="EMBL/GenBank/DDBJ databases">
        <authorList>
            <person name="Evans L.H."/>
            <person name="Alamgir A."/>
            <person name="Owens N."/>
            <person name="Weber N.D."/>
            <person name="Virtaneva K."/>
            <person name="Barbian K."/>
            <person name="Babar A."/>
            <person name="Rosenke K."/>
        </authorList>
    </citation>
    <scope>NUCLEOTIDE SEQUENCE</scope>
    <source>
        <strain evidence="3">86-1</strain>
    </source>
</reference>
<accession>A0A212J560</accession>
<dbReference type="EMBL" id="FLUM01000001">
    <property type="protein sequence ID" value="SBV94602.1"/>
    <property type="molecule type" value="Genomic_DNA"/>
</dbReference>
<feature type="domain" description="DNA2/NAM7 helicase helicase" evidence="1">
    <location>
        <begin position="782"/>
        <end position="861"/>
    </location>
</feature>
<organism evidence="3">
    <name type="scientific">uncultured Dysgonomonas sp</name>
    <dbReference type="NCBI Taxonomy" id="206096"/>
    <lineage>
        <taxon>Bacteria</taxon>
        <taxon>Pseudomonadati</taxon>
        <taxon>Bacteroidota</taxon>
        <taxon>Bacteroidia</taxon>
        <taxon>Bacteroidales</taxon>
        <taxon>Dysgonomonadaceae</taxon>
        <taxon>Dysgonomonas</taxon>
        <taxon>environmental samples</taxon>
    </lineage>
</organism>
<protein>
    <recommendedName>
        <fullName evidence="4">Helicase ATP-binding domain-containing protein</fullName>
    </recommendedName>
</protein>